<organism evidence="1 2">
    <name type="scientific">Arboricoccus pini</name>
    <dbReference type="NCBI Taxonomy" id="1963835"/>
    <lineage>
        <taxon>Bacteria</taxon>
        <taxon>Pseudomonadati</taxon>
        <taxon>Pseudomonadota</taxon>
        <taxon>Alphaproteobacteria</taxon>
        <taxon>Geminicoccales</taxon>
        <taxon>Geminicoccaceae</taxon>
        <taxon>Arboricoccus</taxon>
    </lineage>
</organism>
<proteinExistence type="predicted"/>
<evidence type="ECO:0000313" key="2">
    <source>
        <dbReference type="Proteomes" id="UP000197065"/>
    </source>
</evidence>
<dbReference type="AlphaFoldDB" id="A0A212RVD6"/>
<protein>
    <submittedName>
        <fullName evidence="1">Uncharacterized protein</fullName>
    </submittedName>
</protein>
<keyword evidence="2" id="KW-1185">Reference proteome</keyword>
<accession>A0A212RVD6</accession>
<dbReference type="Proteomes" id="UP000197065">
    <property type="component" value="Unassembled WGS sequence"/>
</dbReference>
<dbReference type="EMBL" id="FYEH01000015">
    <property type="protein sequence ID" value="SNB76714.1"/>
    <property type="molecule type" value="Genomic_DNA"/>
</dbReference>
<sequence>MRGLHAGGLGASETSRLFGAMLQRTIHLFPSLAIMAACAWATVAAFEPSYDKVAIATALVLTGYLADRLAPKIAS</sequence>
<reference evidence="1 2" key="1">
    <citation type="submission" date="2017-06" db="EMBL/GenBank/DDBJ databases">
        <authorList>
            <person name="Kim H.J."/>
            <person name="Triplett B.A."/>
        </authorList>
    </citation>
    <scope>NUCLEOTIDE SEQUENCE [LARGE SCALE GENOMIC DNA]</scope>
    <source>
        <strain evidence="1 2">B29T1</strain>
    </source>
</reference>
<name>A0A212RVD6_9PROT</name>
<evidence type="ECO:0000313" key="1">
    <source>
        <dbReference type="EMBL" id="SNB76714.1"/>
    </source>
</evidence>
<gene>
    <name evidence="1" type="ORF">SAMN07250955_11561</name>
</gene>